<dbReference type="PANTHER" id="PTHR15020:SF50">
    <property type="entry name" value="UPF0659 PROTEIN YMR090W"/>
    <property type="match status" value="1"/>
</dbReference>
<dbReference type="InterPro" id="IPR016040">
    <property type="entry name" value="NAD(P)-bd_dom"/>
</dbReference>
<dbReference type="AlphaFoldDB" id="A0A543CUJ6"/>
<dbReference type="EMBL" id="VFOZ01000001">
    <property type="protein sequence ID" value="TQM00731.1"/>
    <property type="molecule type" value="Genomic_DNA"/>
</dbReference>
<name>A0A543CUJ6_9ACTN</name>
<reference evidence="2 3" key="1">
    <citation type="submission" date="2019-06" db="EMBL/GenBank/DDBJ databases">
        <title>Sequencing the genomes of 1000 actinobacteria strains.</title>
        <authorList>
            <person name="Klenk H.-P."/>
        </authorList>
    </citation>
    <scope>NUCLEOTIDE SEQUENCE [LARGE SCALE GENOMIC DNA]</scope>
    <source>
        <strain evidence="2 3">DSM 102200</strain>
    </source>
</reference>
<accession>A0A543CUJ6</accession>
<dbReference type="Gene3D" id="3.40.50.720">
    <property type="entry name" value="NAD(P)-binding Rossmann-like Domain"/>
    <property type="match status" value="1"/>
</dbReference>
<organism evidence="2 3">
    <name type="scientific">Actinoallomurus bryophytorum</name>
    <dbReference type="NCBI Taxonomy" id="1490222"/>
    <lineage>
        <taxon>Bacteria</taxon>
        <taxon>Bacillati</taxon>
        <taxon>Actinomycetota</taxon>
        <taxon>Actinomycetes</taxon>
        <taxon>Streptosporangiales</taxon>
        <taxon>Thermomonosporaceae</taxon>
        <taxon>Actinoallomurus</taxon>
    </lineage>
</organism>
<dbReference type="PANTHER" id="PTHR15020">
    <property type="entry name" value="FLAVIN REDUCTASE-RELATED"/>
    <property type="match status" value="1"/>
</dbReference>
<protein>
    <submittedName>
        <fullName evidence="2">Putative NADH-flavin reductase</fullName>
    </submittedName>
</protein>
<sequence>MRIVVLGSTGATGRQVLTVALERGHEVVALARRPDALSGVTHGNLQVRQADVHDPETVTSACREADAVISALGMTRGAPAGTLSAGARAIADAKPSRVAWMGSLGAGDSLHRAGSLYDFILRRVLGHGFADKAVADEAVAGPRSTVFHPVMLTDGPATGKPRVVPLDFLDRSWRLMPPKVARADVATAMVTEIENPAHAGRTVVVF</sequence>
<dbReference type="InterPro" id="IPR036291">
    <property type="entry name" value="NAD(P)-bd_dom_sf"/>
</dbReference>
<gene>
    <name evidence="2" type="ORF">FB559_6451</name>
</gene>
<evidence type="ECO:0000259" key="1">
    <source>
        <dbReference type="Pfam" id="PF13460"/>
    </source>
</evidence>
<dbReference type="Pfam" id="PF13460">
    <property type="entry name" value="NAD_binding_10"/>
    <property type="match status" value="1"/>
</dbReference>
<evidence type="ECO:0000313" key="2">
    <source>
        <dbReference type="EMBL" id="TQM00731.1"/>
    </source>
</evidence>
<evidence type="ECO:0000313" key="3">
    <source>
        <dbReference type="Proteomes" id="UP000316096"/>
    </source>
</evidence>
<keyword evidence="3" id="KW-1185">Reference proteome</keyword>
<dbReference type="Proteomes" id="UP000316096">
    <property type="component" value="Unassembled WGS sequence"/>
</dbReference>
<feature type="domain" description="NAD(P)-binding" evidence="1">
    <location>
        <begin position="7"/>
        <end position="196"/>
    </location>
</feature>
<comment type="caution">
    <text evidence="2">The sequence shown here is derived from an EMBL/GenBank/DDBJ whole genome shotgun (WGS) entry which is preliminary data.</text>
</comment>
<dbReference type="RefSeq" id="WP_185792484.1">
    <property type="nucleotide sequence ID" value="NZ_VFOZ01000001.1"/>
</dbReference>
<dbReference type="SUPFAM" id="SSF51735">
    <property type="entry name" value="NAD(P)-binding Rossmann-fold domains"/>
    <property type="match status" value="1"/>
</dbReference>
<proteinExistence type="predicted"/>